<name>K6XL36_9ALTE</name>
<organism evidence="1 2">
    <name type="scientific">Paraglaciecola arctica BSs20135</name>
    <dbReference type="NCBI Taxonomy" id="493475"/>
    <lineage>
        <taxon>Bacteria</taxon>
        <taxon>Pseudomonadati</taxon>
        <taxon>Pseudomonadota</taxon>
        <taxon>Gammaproteobacteria</taxon>
        <taxon>Alteromonadales</taxon>
        <taxon>Alteromonadaceae</taxon>
        <taxon>Paraglaciecola</taxon>
    </lineage>
</organism>
<sequence>MTGDKREDVTDCFLSFAVTQGLIIEYWQYAQSSQSDWALTK</sequence>
<evidence type="ECO:0000313" key="2">
    <source>
        <dbReference type="Proteomes" id="UP000006327"/>
    </source>
</evidence>
<protein>
    <submittedName>
        <fullName evidence="1">Uncharacterized protein</fullName>
    </submittedName>
</protein>
<evidence type="ECO:0000313" key="1">
    <source>
        <dbReference type="EMBL" id="GAC21344.1"/>
    </source>
</evidence>
<proteinExistence type="predicted"/>
<dbReference type="EMBL" id="BAEO01000062">
    <property type="protein sequence ID" value="GAC21344.1"/>
    <property type="molecule type" value="Genomic_DNA"/>
</dbReference>
<dbReference type="Proteomes" id="UP000006327">
    <property type="component" value="Unassembled WGS sequence"/>
</dbReference>
<reference evidence="1 2" key="1">
    <citation type="journal article" date="2017" name="Antonie Van Leeuwenhoek">
        <title>Rhizobium rhizosphaerae sp. nov., a novel species isolated from rice rhizosphere.</title>
        <authorList>
            <person name="Zhao J.J."/>
            <person name="Zhang J."/>
            <person name="Zhang R.J."/>
            <person name="Zhang C.W."/>
            <person name="Yin H.Q."/>
            <person name="Zhang X.X."/>
        </authorList>
    </citation>
    <scope>NUCLEOTIDE SEQUENCE [LARGE SCALE GENOMIC DNA]</scope>
    <source>
        <strain evidence="1 2">BSs20135</strain>
    </source>
</reference>
<gene>
    <name evidence="1" type="ORF">GARC_4402</name>
</gene>
<keyword evidence="2" id="KW-1185">Reference proteome</keyword>
<comment type="caution">
    <text evidence="1">The sequence shown here is derived from an EMBL/GenBank/DDBJ whole genome shotgun (WGS) entry which is preliminary data.</text>
</comment>
<accession>K6XL36</accession>
<dbReference type="AlphaFoldDB" id="K6XL36"/>